<dbReference type="PRINTS" id="PR00382">
    <property type="entry name" value="LIPIDTRNSFER"/>
</dbReference>
<sequence>MANVKVACVVAVLCMIVVSAPMAEGAISCGQVVSSLAPCIGYLQKGGAPSSSCCSGVKNLNSAATTTADRQAACRCIKSAAGTISGFNAGNAASLPGKCGVNIPYKISTSTNCATVHYLIHLLLVTLTVSRLEEEQSDGRMATH</sequence>
<comment type="function">
    <text evidence="4">Plant non-specific lipid-transfer proteins transfer phospholipids as well as galactolipids across membranes. May play a role in wax or cutin deposition in the cell walls of expanding epidermal cells and certain secretory tissues.</text>
</comment>
<keyword evidence="2 4" id="KW-0813">Transport</keyword>
<dbReference type="AlphaFoldDB" id="A0ABD1MP73"/>
<evidence type="ECO:0000256" key="4">
    <source>
        <dbReference type="RuleBase" id="RU000628"/>
    </source>
</evidence>
<feature type="domain" description="Bifunctional inhibitor/plant lipid transfer protein/seed storage helical" evidence="6">
    <location>
        <begin position="29"/>
        <end position="113"/>
    </location>
</feature>
<comment type="caution">
    <text evidence="7">The sequence shown here is derived from an EMBL/GenBank/DDBJ whole genome shotgun (WGS) entry which is preliminary data.</text>
</comment>
<evidence type="ECO:0000256" key="1">
    <source>
        <dbReference type="ARBA" id="ARBA00009748"/>
    </source>
</evidence>
<dbReference type="SMART" id="SM00499">
    <property type="entry name" value="AAI"/>
    <property type="match status" value="1"/>
</dbReference>
<evidence type="ECO:0000256" key="3">
    <source>
        <dbReference type="ARBA" id="ARBA00023157"/>
    </source>
</evidence>
<keyword evidence="8" id="KW-1185">Reference proteome</keyword>
<dbReference type="EMBL" id="JBGMDY010000004">
    <property type="protein sequence ID" value="KAL2337601.1"/>
    <property type="molecule type" value="Genomic_DNA"/>
</dbReference>
<protein>
    <recommendedName>
        <fullName evidence="4">Non-specific lipid-transfer protein</fullName>
    </recommendedName>
</protein>
<dbReference type="PANTHER" id="PTHR33076">
    <property type="entry name" value="NON-SPECIFIC LIPID-TRANSFER PROTEIN 2-RELATED"/>
    <property type="match status" value="1"/>
</dbReference>
<dbReference type="Gene3D" id="1.10.110.10">
    <property type="entry name" value="Plant lipid-transfer and hydrophobic proteins"/>
    <property type="match status" value="1"/>
</dbReference>
<dbReference type="PROSITE" id="PS00597">
    <property type="entry name" value="PLANT_LTP"/>
    <property type="match status" value="1"/>
</dbReference>
<dbReference type="CDD" id="cd01960">
    <property type="entry name" value="nsLTP1"/>
    <property type="match status" value="1"/>
</dbReference>
<evidence type="ECO:0000256" key="2">
    <source>
        <dbReference type="ARBA" id="ARBA00022448"/>
    </source>
</evidence>
<evidence type="ECO:0000313" key="8">
    <source>
        <dbReference type="Proteomes" id="UP001603857"/>
    </source>
</evidence>
<gene>
    <name evidence="7" type="ORF">Fmac_012047</name>
</gene>
<dbReference type="SUPFAM" id="SSF47699">
    <property type="entry name" value="Bifunctional inhibitor/lipid-transfer protein/seed storage 2S albumin"/>
    <property type="match status" value="1"/>
</dbReference>
<dbReference type="InterPro" id="IPR016140">
    <property type="entry name" value="Bifunc_inhib/LTP/seed_store"/>
</dbReference>
<proteinExistence type="inferred from homology"/>
<keyword evidence="4" id="KW-0446">Lipid-binding</keyword>
<dbReference type="Pfam" id="PF00234">
    <property type="entry name" value="Tryp_alpha_amyl"/>
    <property type="match status" value="1"/>
</dbReference>
<keyword evidence="5" id="KW-0732">Signal</keyword>
<organism evidence="7 8">
    <name type="scientific">Flemingia macrophylla</name>
    <dbReference type="NCBI Taxonomy" id="520843"/>
    <lineage>
        <taxon>Eukaryota</taxon>
        <taxon>Viridiplantae</taxon>
        <taxon>Streptophyta</taxon>
        <taxon>Embryophyta</taxon>
        <taxon>Tracheophyta</taxon>
        <taxon>Spermatophyta</taxon>
        <taxon>Magnoliopsida</taxon>
        <taxon>eudicotyledons</taxon>
        <taxon>Gunneridae</taxon>
        <taxon>Pentapetalae</taxon>
        <taxon>rosids</taxon>
        <taxon>fabids</taxon>
        <taxon>Fabales</taxon>
        <taxon>Fabaceae</taxon>
        <taxon>Papilionoideae</taxon>
        <taxon>50 kb inversion clade</taxon>
        <taxon>NPAAA clade</taxon>
        <taxon>indigoferoid/millettioid clade</taxon>
        <taxon>Phaseoleae</taxon>
        <taxon>Flemingia</taxon>
    </lineage>
</organism>
<dbReference type="Proteomes" id="UP001603857">
    <property type="component" value="Unassembled WGS sequence"/>
</dbReference>
<evidence type="ECO:0000313" key="7">
    <source>
        <dbReference type="EMBL" id="KAL2337601.1"/>
    </source>
</evidence>
<feature type="signal peptide" evidence="5">
    <location>
        <begin position="1"/>
        <end position="25"/>
    </location>
</feature>
<comment type="similarity">
    <text evidence="1 4">Belongs to the plant LTP family.</text>
</comment>
<dbReference type="InterPro" id="IPR000528">
    <property type="entry name" value="Plant_nsLTP"/>
</dbReference>
<feature type="chain" id="PRO_5044881358" description="Non-specific lipid-transfer protein" evidence="5">
    <location>
        <begin position="26"/>
        <end position="144"/>
    </location>
</feature>
<keyword evidence="3" id="KW-1015">Disulfide bond</keyword>
<reference evidence="7 8" key="1">
    <citation type="submission" date="2024-08" db="EMBL/GenBank/DDBJ databases">
        <title>Insights into the chromosomal genome structure of Flemingia macrophylla.</title>
        <authorList>
            <person name="Ding Y."/>
            <person name="Zhao Y."/>
            <person name="Bi W."/>
            <person name="Wu M."/>
            <person name="Zhao G."/>
            <person name="Gong Y."/>
            <person name="Li W."/>
            <person name="Zhang P."/>
        </authorList>
    </citation>
    <scope>NUCLEOTIDE SEQUENCE [LARGE SCALE GENOMIC DNA]</scope>
    <source>
        <strain evidence="7">DYQJB</strain>
        <tissue evidence="7">Leaf</tissue>
    </source>
</reference>
<dbReference type="FunFam" id="1.10.110.10:FF:000002">
    <property type="entry name" value="Non-specific lipid-transfer protein"/>
    <property type="match status" value="1"/>
</dbReference>
<dbReference type="InterPro" id="IPR036312">
    <property type="entry name" value="Bifun_inhib/LTP/seed_sf"/>
</dbReference>
<evidence type="ECO:0000256" key="5">
    <source>
        <dbReference type="SAM" id="SignalP"/>
    </source>
</evidence>
<dbReference type="GO" id="GO:0008289">
    <property type="term" value="F:lipid binding"/>
    <property type="evidence" value="ECO:0007669"/>
    <property type="project" value="UniProtKB-KW"/>
</dbReference>
<evidence type="ECO:0000259" key="6">
    <source>
        <dbReference type="SMART" id="SM00499"/>
    </source>
</evidence>
<name>A0ABD1MP73_9FABA</name>
<accession>A0ABD1MP73</accession>